<comment type="caution">
    <text evidence="1">The sequence shown here is derived from an EMBL/GenBank/DDBJ whole genome shotgun (WGS) entry which is preliminary data.</text>
</comment>
<gene>
    <name evidence="1" type="ORF">BPAE_0009g00950</name>
</gene>
<name>A0A4Z1G7L0_9HELO</name>
<keyword evidence="2" id="KW-1185">Reference proteome</keyword>
<protein>
    <submittedName>
        <fullName evidence="1">Uncharacterized protein</fullName>
    </submittedName>
</protein>
<sequence length="137" mass="15034">MESKTSDARKQCLEFEAKKNRAFATMEETQPHSSFVSIAFGMLNNEINFSTTPNHPNALRSAASGVPGCTSPKIISVEPSYQPARRRPSTSLAFLSYHPSPGLHNFQLEAHSLSLFMQGCESTTGLGLREEMGRGTR</sequence>
<reference evidence="1 2" key="1">
    <citation type="submission" date="2017-12" db="EMBL/GenBank/DDBJ databases">
        <title>Comparative genomics of Botrytis spp.</title>
        <authorList>
            <person name="Valero-Jimenez C.A."/>
            <person name="Tapia P."/>
            <person name="Veloso J."/>
            <person name="Silva-Moreno E."/>
            <person name="Staats M."/>
            <person name="Valdes J.H."/>
            <person name="Van Kan J.A.L."/>
        </authorList>
    </citation>
    <scope>NUCLEOTIDE SEQUENCE [LARGE SCALE GENOMIC DNA]</scope>
    <source>
        <strain evidence="1 2">Bp0003</strain>
    </source>
</reference>
<organism evidence="1 2">
    <name type="scientific">Botrytis paeoniae</name>
    <dbReference type="NCBI Taxonomy" id="278948"/>
    <lineage>
        <taxon>Eukaryota</taxon>
        <taxon>Fungi</taxon>
        <taxon>Dikarya</taxon>
        <taxon>Ascomycota</taxon>
        <taxon>Pezizomycotina</taxon>
        <taxon>Leotiomycetes</taxon>
        <taxon>Helotiales</taxon>
        <taxon>Sclerotiniaceae</taxon>
        <taxon>Botrytis</taxon>
    </lineage>
</organism>
<evidence type="ECO:0000313" key="1">
    <source>
        <dbReference type="EMBL" id="TGO29997.1"/>
    </source>
</evidence>
<dbReference type="Proteomes" id="UP000297910">
    <property type="component" value="Unassembled WGS sequence"/>
</dbReference>
<dbReference type="EMBL" id="PQXI01000009">
    <property type="protein sequence ID" value="TGO29997.1"/>
    <property type="molecule type" value="Genomic_DNA"/>
</dbReference>
<dbReference type="AlphaFoldDB" id="A0A4Z1G7L0"/>
<accession>A0A4Z1G7L0</accession>
<evidence type="ECO:0000313" key="2">
    <source>
        <dbReference type="Proteomes" id="UP000297910"/>
    </source>
</evidence>
<proteinExistence type="predicted"/>